<dbReference type="InterPro" id="IPR006683">
    <property type="entry name" value="Thioestr_dom"/>
</dbReference>
<dbReference type="EMBL" id="JAVRRL010000053">
    <property type="protein sequence ID" value="KAK5110137.1"/>
    <property type="molecule type" value="Genomic_DNA"/>
</dbReference>
<dbReference type="GO" id="GO:0047617">
    <property type="term" value="F:fatty acyl-CoA hydrolase activity"/>
    <property type="evidence" value="ECO:0007669"/>
    <property type="project" value="InterPro"/>
</dbReference>
<proteinExistence type="inferred from homology"/>
<dbReference type="PANTHER" id="PTHR21660:SF1">
    <property type="entry name" value="ACYL-COENZYME A THIOESTERASE 13"/>
    <property type="match status" value="1"/>
</dbReference>
<evidence type="ECO:0000256" key="1">
    <source>
        <dbReference type="ARBA" id="ARBA00008324"/>
    </source>
</evidence>
<dbReference type="SUPFAM" id="SSF54637">
    <property type="entry name" value="Thioesterase/thiol ester dehydrase-isomerase"/>
    <property type="match status" value="1"/>
</dbReference>
<evidence type="ECO:0000313" key="5">
    <source>
        <dbReference type="Proteomes" id="UP001310890"/>
    </source>
</evidence>
<evidence type="ECO:0000259" key="3">
    <source>
        <dbReference type="Pfam" id="PF03061"/>
    </source>
</evidence>
<reference evidence="4" key="1">
    <citation type="submission" date="2023-08" db="EMBL/GenBank/DDBJ databases">
        <title>Black Yeasts Isolated from many extreme environments.</title>
        <authorList>
            <person name="Coleine C."/>
            <person name="Stajich J.E."/>
            <person name="Selbmann L."/>
        </authorList>
    </citation>
    <scope>NUCLEOTIDE SEQUENCE</scope>
    <source>
        <strain evidence="4">CCFEE 5401</strain>
    </source>
</reference>
<dbReference type="NCBIfam" id="TIGR00369">
    <property type="entry name" value="unchar_dom_1"/>
    <property type="match status" value="1"/>
</dbReference>
<dbReference type="InterPro" id="IPR029069">
    <property type="entry name" value="HotDog_dom_sf"/>
</dbReference>
<protein>
    <recommendedName>
        <fullName evidence="3">Thioesterase domain-containing protein</fullName>
    </recommendedName>
</protein>
<dbReference type="InterPro" id="IPR039298">
    <property type="entry name" value="ACOT13"/>
</dbReference>
<comment type="similarity">
    <text evidence="1">Belongs to the thioesterase PaaI family.</text>
</comment>
<dbReference type="Proteomes" id="UP001310890">
    <property type="component" value="Unassembled WGS sequence"/>
</dbReference>
<comment type="caution">
    <text evidence="4">The sequence shown here is derived from an EMBL/GenBank/DDBJ whole genome shotgun (WGS) entry which is preliminary data.</text>
</comment>
<dbReference type="Gene3D" id="3.10.129.10">
    <property type="entry name" value="Hotdog Thioesterase"/>
    <property type="match status" value="1"/>
</dbReference>
<organism evidence="4 5">
    <name type="scientific">Meristemomyces frigidus</name>
    <dbReference type="NCBI Taxonomy" id="1508187"/>
    <lineage>
        <taxon>Eukaryota</taxon>
        <taxon>Fungi</taxon>
        <taxon>Dikarya</taxon>
        <taxon>Ascomycota</taxon>
        <taxon>Pezizomycotina</taxon>
        <taxon>Dothideomycetes</taxon>
        <taxon>Dothideomycetidae</taxon>
        <taxon>Mycosphaerellales</taxon>
        <taxon>Teratosphaeriaceae</taxon>
        <taxon>Meristemomyces</taxon>
    </lineage>
</organism>
<dbReference type="AlphaFoldDB" id="A0AAN7YIP6"/>
<dbReference type="PANTHER" id="PTHR21660">
    <property type="entry name" value="THIOESTERASE SUPERFAMILY MEMBER-RELATED"/>
    <property type="match status" value="1"/>
</dbReference>
<keyword evidence="2" id="KW-0378">Hydrolase</keyword>
<gene>
    <name evidence="4" type="ORF">LTR62_006271</name>
</gene>
<dbReference type="Pfam" id="PF03061">
    <property type="entry name" value="4HBT"/>
    <property type="match status" value="1"/>
</dbReference>
<sequence>MPTQTHGRLPPELLQKFPSMSPVERLNALLSNKAPNDQRFTSQFLESECKLHDFKQLSPKSALVTFAFKVSRNYCNVSGNLHGGAQAAFFDLCTSLALMSIGQPDSWLNGGVSRSLNVTYLRPAPEGEELIMECEIVSMGKSLALTKGRLMRESDRGVISTCDHDKAFVPSKPGWKL</sequence>
<evidence type="ECO:0000313" key="4">
    <source>
        <dbReference type="EMBL" id="KAK5110137.1"/>
    </source>
</evidence>
<accession>A0AAN7YIP6</accession>
<feature type="domain" description="Thioesterase" evidence="3">
    <location>
        <begin position="79"/>
        <end position="157"/>
    </location>
</feature>
<evidence type="ECO:0000256" key="2">
    <source>
        <dbReference type="ARBA" id="ARBA00022801"/>
    </source>
</evidence>
<dbReference type="InterPro" id="IPR003736">
    <property type="entry name" value="PAAI_dom"/>
</dbReference>
<name>A0AAN7YIP6_9PEZI</name>
<dbReference type="CDD" id="cd03443">
    <property type="entry name" value="PaaI_thioesterase"/>
    <property type="match status" value="1"/>
</dbReference>